<keyword evidence="2" id="KW-0808">Transferase</keyword>
<dbReference type="AlphaFoldDB" id="A0A7Z0J9M8"/>
<dbReference type="CDD" id="cd02440">
    <property type="entry name" value="AdoMet_MTases"/>
    <property type="match status" value="1"/>
</dbReference>
<evidence type="ECO:0000259" key="1">
    <source>
        <dbReference type="Pfam" id="PF13649"/>
    </source>
</evidence>
<accession>A0A7Z0J9M8</accession>
<proteinExistence type="predicted"/>
<keyword evidence="2" id="KW-0489">Methyltransferase</keyword>
<dbReference type="Pfam" id="PF13649">
    <property type="entry name" value="Methyltransf_25"/>
    <property type="match status" value="1"/>
</dbReference>
<dbReference type="GO" id="GO:0032259">
    <property type="term" value="P:methylation"/>
    <property type="evidence" value="ECO:0007669"/>
    <property type="project" value="UniProtKB-KW"/>
</dbReference>
<gene>
    <name evidence="2" type="ORF">HNR10_001753</name>
</gene>
<name>A0A7Z0J9M8_9ACTN</name>
<feature type="domain" description="Methyltransferase" evidence="1">
    <location>
        <begin position="55"/>
        <end position="149"/>
    </location>
</feature>
<dbReference type="SUPFAM" id="SSF53335">
    <property type="entry name" value="S-adenosyl-L-methionine-dependent methyltransferases"/>
    <property type="match status" value="1"/>
</dbReference>
<dbReference type="RefSeq" id="WP_179822265.1">
    <property type="nucleotide sequence ID" value="NZ_JACCFS010000001.1"/>
</dbReference>
<sequence>MTEDWLRLNRENWDDRARVHADSDFYDLPGFRAGACTLREFETAEVGDVSGRSLLHLQCHMGQDTLSWARRGAAVTGVDFSEPAIRTARGLAEDIGAPARFVASDVYAVPEALGGERFDIVYTGIGALVWLPDLTRWARVVADALVDGGFLYLAEFHPMTDVLGEDGRSVAEGYFDGGGEVSDYPRTYTDGRELTRTVTVEWRHPLGDVVTALAGAGLRVEFLHEHPFTLFQRYPGLRRDGNGVYRFPPDRPQVPLMYSLRARQRNVRPSPR</sequence>
<evidence type="ECO:0000313" key="2">
    <source>
        <dbReference type="EMBL" id="NYJ33872.1"/>
    </source>
</evidence>
<dbReference type="Proteomes" id="UP000572051">
    <property type="component" value="Unassembled WGS sequence"/>
</dbReference>
<dbReference type="Gene3D" id="3.40.50.150">
    <property type="entry name" value="Vaccinia Virus protein VP39"/>
    <property type="match status" value="1"/>
</dbReference>
<evidence type="ECO:0000313" key="3">
    <source>
        <dbReference type="Proteomes" id="UP000572051"/>
    </source>
</evidence>
<dbReference type="GO" id="GO:0008168">
    <property type="term" value="F:methyltransferase activity"/>
    <property type="evidence" value="ECO:0007669"/>
    <property type="project" value="UniProtKB-KW"/>
</dbReference>
<dbReference type="EMBL" id="JACCFS010000001">
    <property type="protein sequence ID" value="NYJ33872.1"/>
    <property type="molecule type" value="Genomic_DNA"/>
</dbReference>
<comment type="caution">
    <text evidence="2">The sequence shown here is derived from an EMBL/GenBank/DDBJ whole genome shotgun (WGS) entry which is preliminary data.</text>
</comment>
<protein>
    <submittedName>
        <fullName evidence="2">SAM-dependent methyltransferase</fullName>
    </submittedName>
</protein>
<reference evidence="2 3" key="1">
    <citation type="submission" date="2020-07" db="EMBL/GenBank/DDBJ databases">
        <title>Sequencing the genomes of 1000 actinobacteria strains.</title>
        <authorList>
            <person name="Klenk H.-P."/>
        </authorList>
    </citation>
    <scope>NUCLEOTIDE SEQUENCE [LARGE SCALE GENOMIC DNA]</scope>
    <source>
        <strain evidence="2 3">DSM 44442</strain>
    </source>
</reference>
<dbReference type="InterPro" id="IPR041698">
    <property type="entry name" value="Methyltransf_25"/>
</dbReference>
<organism evidence="2 3">
    <name type="scientific">Nocardiopsis aegyptia</name>
    <dbReference type="NCBI Taxonomy" id="220378"/>
    <lineage>
        <taxon>Bacteria</taxon>
        <taxon>Bacillati</taxon>
        <taxon>Actinomycetota</taxon>
        <taxon>Actinomycetes</taxon>
        <taxon>Streptosporangiales</taxon>
        <taxon>Nocardiopsidaceae</taxon>
        <taxon>Nocardiopsis</taxon>
    </lineage>
</organism>
<keyword evidence="3" id="KW-1185">Reference proteome</keyword>
<dbReference type="InterPro" id="IPR029063">
    <property type="entry name" value="SAM-dependent_MTases_sf"/>
</dbReference>